<reference evidence="2 3" key="1">
    <citation type="submission" date="2017-06" db="EMBL/GenBank/DDBJ databases">
        <title>Investigating the central metabolism of Clostridium thermosuccinogenes.</title>
        <authorList>
            <person name="Koendjbiharie J.G."/>
            <person name="van Kranenburg R."/>
        </authorList>
    </citation>
    <scope>NUCLEOTIDE SEQUENCE [LARGE SCALE GENOMIC DNA]</scope>
    <source>
        <strain evidence="2 3">DSM 5806</strain>
    </source>
</reference>
<dbReference type="Gene3D" id="1.20.120.520">
    <property type="entry name" value="nmb1532 protein domain like"/>
    <property type="match status" value="1"/>
</dbReference>
<organism evidence="2 3">
    <name type="scientific">Clostridium thermosuccinogenes</name>
    <dbReference type="NCBI Taxonomy" id="84032"/>
    <lineage>
        <taxon>Bacteria</taxon>
        <taxon>Bacillati</taxon>
        <taxon>Bacillota</taxon>
        <taxon>Clostridia</taxon>
        <taxon>Eubacteriales</taxon>
        <taxon>Clostridiaceae</taxon>
        <taxon>Clostridium</taxon>
    </lineage>
</organism>
<evidence type="ECO:0000313" key="3">
    <source>
        <dbReference type="Proteomes" id="UP000236151"/>
    </source>
</evidence>
<dbReference type="GO" id="GO:0005886">
    <property type="term" value="C:plasma membrane"/>
    <property type="evidence" value="ECO:0007669"/>
    <property type="project" value="TreeGrafter"/>
</dbReference>
<dbReference type="KEGG" id="cthd:CDO33_19400"/>
<feature type="domain" description="Hemerythrin-like" evidence="1">
    <location>
        <begin position="3"/>
        <end position="139"/>
    </location>
</feature>
<accession>A0A2K2FJD1</accession>
<dbReference type="EMBL" id="NIOJ01000006">
    <property type="protein sequence ID" value="PNU00803.1"/>
    <property type="molecule type" value="Genomic_DNA"/>
</dbReference>
<comment type="caution">
    <text evidence="2">The sequence shown here is derived from an EMBL/GenBank/DDBJ whole genome shotgun (WGS) entry which is preliminary data.</text>
</comment>
<dbReference type="RefSeq" id="WP_103080419.1">
    <property type="nucleotide sequence ID" value="NZ_CP021850.1"/>
</dbReference>
<dbReference type="Pfam" id="PF01814">
    <property type="entry name" value="Hemerythrin"/>
    <property type="match status" value="1"/>
</dbReference>
<gene>
    <name evidence="2" type="ORF">CDQ84_03905</name>
</gene>
<dbReference type="CDD" id="cd12108">
    <property type="entry name" value="Hr-like"/>
    <property type="match status" value="1"/>
</dbReference>
<dbReference type="InterPro" id="IPR012312">
    <property type="entry name" value="Hemerythrin-like"/>
</dbReference>
<evidence type="ECO:0000259" key="1">
    <source>
        <dbReference type="Pfam" id="PF01814"/>
    </source>
</evidence>
<evidence type="ECO:0000313" key="2">
    <source>
        <dbReference type="EMBL" id="PNU00803.1"/>
    </source>
</evidence>
<dbReference type="Proteomes" id="UP000236151">
    <property type="component" value="Unassembled WGS sequence"/>
</dbReference>
<protein>
    <submittedName>
        <fullName evidence="2">Hemerythrin</fullName>
    </submittedName>
</protein>
<sequence>MKGIELMKEEHGNIKRLLGVVRKLCINILNGAEVDYEAFYDAIDFIRNYADKHHHGKEESILFKEMIEKLDEKINRAPVQGMYAEHDLARLFVSNLEEALKRVKDGDMDSRVDIIANAIAYTDLLNRHIYKEDNAIYTFAEKKLSAESLNYVEEECEKFEKAAADEGVQQKYLKILEKLEAKAK</sequence>
<keyword evidence="3" id="KW-1185">Reference proteome</keyword>
<dbReference type="OrthoDB" id="9785474at2"/>
<dbReference type="AlphaFoldDB" id="A0A2K2FJD1"/>
<proteinExistence type="predicted"/>
<dbReference type="PANTHER" id="PTHR39966:SF1">
    <property type="entry name" value="HEMERYTHRIN-LIKE DOMAIN-CONTAINING PROTEIN"/>
    <property type="match status" value="1"/>
</dbReference>
<dbReference type="PANTHER" id="PTHR39966">
    <property type="entry name" value="BLL2471 PROTEIN-RELATED"/>
    <property type="match status" value="1"/>
</dbReference>
<name>A0A2K2FJD1_9CLOT</name>